<protein>
    <recommendedName>
        <fullName evidence="4">Lipoprotein</fullName>
    </recommendedName>
</protein>
<evidence type="ECO:0000313" key="3">
    <source>
        <dbReference type="Proteomes" id="UP001199424"/>
    </source>
</evidence>
<keyword evidence="1" id="KW-0732">Signal</keyword>
<comment type="caution">
    <text evidence="2">The sequence shown here is derived from an EMBL/GenBank/DDBJ whole genome shotgun (WGS) entry which is preliminary data.</text>
</comment>
<dbReference type="PROSITE" id="PS51257">
    <property type="entry name" value="PROKAR_LIPOPROTEIN"/>
    <property type="match status" value="1"/>
</dbReference>
<gene>
    <name evidence="2" type="ORF">LKD31_01570</name>
</gene>
<evidence type="ECO:0000256" key="1">
    <source>
        <dbReference type="SAM" id="SignalP"/>
    </source>
</evidence>
<dbReference type="EMBL" id="JAJEQC010000001">
    <property type="protein sequence ID" value="MCC2135706.1"/>
    <property type="molecule type" value="Genomic_DNA"/>
</dbReference>
<reference evidence="2" key="1">
    <citation type="submission" date="2021-10" db="EMBL/GenBank/DDBJ databases">
        <title>Anaerobic single-cell dispensing facilitates the cultivation of human gut bacteria.</title>
        <authorList>
            <person name="Afrizal A."/>
        </authorList>
    </citation>
    <scope>NUCLEOTIDE SEQUENCE</scope>
    <source>
        <strain evidence="2">CLA-AA-H250</strain>
    </source>
</reference>
<evidence type="ECO:0008006" key="4">
    <source>
        <dbReference type="Google" id="ProtNLM"/>
    </source>
</evidence>
<feature type="chain" id="PRO_5042120576" description="Lipoprotein" evidence="1">
    <location>
        <begin position="21"/>
        <end position="284"/>
    </location>
</feature>
<dbReference type="AlphaFoldDB" id="A0AAE3DET0"/>
<feature type="signal peptide" evidence="1">
    <location>
        <begin position="1"/>
        <end position="20"/>
    </location>
</feature>
<dbReference type="RefSeq" id="WP_308448330.1">
    <property type="nucleotide sequence ID" value="NZ_JAJEQC010000001.1"/>
</dbReference>
<name>A0AAE3DET0_9FIRM</name>
<accession>A0AAE3DET0</accession>
<organism evidence="2 3">
    <name type="scientific">Hominenteromicrobium mulieris</name>
    <dbReference type="NCBI Taxonomy" id="2885357"/>
    <lineage>
        <taxon>Bacteria</taxon>
        <taxon>Bacillati</taxon>
        <taxon>Bacillota</taxon>
        <taxon>Clostridia</taxon>
        <taxon>Eubacteriales</taxon>
        <taxon>Oscillospiraceae</taxon>
        <taxon>Hominenteromicrobium</taxon>
    </lineage>
</organism>
<sequence>MKFKALLIAAGLGMSLLGLTSCGQVDGCTYPYPETSVLFDDFHITKTIYSQGTMRLYYRGVQFKDNPIRCYDTNFEDLGDQFDYTFRNGVLTVQADFAEKISGLTIEDRAHDIIYRLRYLDSPQFAWLADVFWYDEGWSETGDREAYYSAAELQAEADRKAESQKEAQEVFALLEGTWITEDGLQKYEFVANEDKSGMNCCTMWWNNETQEWYSWSIFAESAFRTKSFDFVCDADCVYDEITEKAEKLITIILVNSDHTAADMRILYDSEENVIKDTDAIYHKQ</sequence>
<keyword evidence="3" id="KW-1185">Reference proteome</keyword>
<evidence type="ECO:0000313" key="2">
    <source>
        <dbReference type="EMBL" id="MCC2135706.1"/>
    </source>
</evidence>
<dbReference type="Proteomes" id="UP001199424">
    <property type="component" value="Unassembled WGS sequence"/>
</dbReference>
<proteinExistence type="predicted"/>